<keyword evidence="6 9" id="KW-0472">Membrane</keyword>
<evidence type="ECO:0000313" key="11">
    <source>
        <dbReference type="EMBL" id="KAH3882908.1"/>
    </source>
</evidence>
<comment type="subcellular location">
    <subcellularLocation>
        <location evidence="1">Membrane</location>
        <topology evidence="1">Multi-pass membrane protein</topology>
    </subcellularLocation>
</comment>
<keyword evidence="4 9" id="KW-1133">Transmembrane helix</keyword>
<name>A0A9D4MV19_DREPO</name>
<organism evidence="11 12">
    <name type="scientific">Dreissena polymorpha</name>
    <name type="common">Zebra mussel</name>
    <name type="synonym">Mytilus polymorpha</name>
    <dbReference type="NCBI Taxonomy" id="45954"/>
    <lineage>
        <taxon>Eukaryota</taxon>
        <taxon>Metazoa</taxon>
        <taxon>Spiralia</taxon>
        <taxon>Lophotrochozoa</taxon>
        <taxon>Mollusca</taxon>
        <taxon>Bivalvia</taxon>
        <taxon>Autobranchia</taxon>
        <taxon>Heteroconchia</taxon>
        <taxon>Euheterodonta</taxon>
        <taxon>Imparidentia</taxon>
        <taxon>Neoheterodontei</taxon>
        <taxon>Myida</taxon>
        <taxon>Dreissenoidea</taxon>
        <taxon>Dreissenidae</taxon>
        <taxon>Dreissena</taxon>
    </lineage>
</organism>
<keyword evidence="3 9" id="KW-0812">Transmembrane</keyword>
<feature type="compositionally biased region" description="Polar residues" evidence="8">
    <location>
        <begin position="77"/>
        <end position="90"/>
    </location>
</feature>
<evidence type="ECO:0000256" key="5">
    <source>
        <dbReference type="ARBA" id="ARBA00023065"/>
    </source>
</evidence>
<dbReference type="SUPFAM" id="SSF81324">
    <property type="entry name" value="Voltage-gated potassium channels"/>
    <property type="match status" value="1"/>
</dbReference>
<dbReference type="GO" id="GO:0005886">
    <property type="term" value="C:plasma membrane"/>
    <property type="evidence" value="ECO:0007669"/>
    <property type="project" value="TreeGrafter"/>
</dbReference>
<dbReference type="GO" id="GO:0030322">
    <property type="term" value="P:stabilization of membrane potential"/>
    <property type="evidence" value="ECO:0007669"/>
    <property type="project" value="TreeGrafter"/>
</dbReference>
<keyword evidence="12" id="KW-1185">Reference proteome</keyword>
<gene>
    <name evidence="11" type="ORF">DPMN_006854</name>
</gene>
<dbReference type="GO" id="GO:0015271">
    <property type="term" value="F:outward rectifier potassium channel activity"/>
    <property type="evidence" value="ECO:0007669"/>
    <property type="project" value="TreeGrafter"/>
</dbReference>
<evidence type="ECO:0000256" key="4">
    <source>
        <dbReference type="ARBA" id="ARBA00022989"/>
    </source>
</evidence>
<dbReference type="InterPro" id="IPR003280">
    <property type="entry name" value="2pore_dom_K_chnl"/>
</dbReference>
<dbReference type="EMBL" id="JAIWYP010000001">
    <property type="protein sequence ID" value="KAH3882908.1"/>
    <property type="molecule type" value="Genomic_DNA"/>
</dbReference>
<evidence type="ECO:0000256" key="9">
    <source>
        <dbReference type="SAM" id="Phobius"/>
    </source>
</evidence>
<evidence type="ECO:0000256" key="7">
    <source>
        <dbReference type="ARBA" id="ARBA00023303"/>
    </source>
</evidence>
<dbReference type="GO" id="GO:0022841">
    <property type="term" value="F:potassium ion leak channel activity"/>
    <property type="evidence" value="ECO:0007669"/>
    <property type="project" value="TreeGrafter"/>
</dbReference>
<feature type="region of interest" description="Disordered" evidence="8">
    <location>
        <begin position="71"/>
        <end position="90"/>
    </location>
</feature>
<dbReference type="AlphaFoldDB" id="A0A9D4MV19"/>
<keyword evidence="2" id="KW-0813">Transport</keyword>
<reference evidence="11" key="1">
    <citation type="journal article" date="2019" name="bioRxiv">
        <title>The Genome of the Zebra Mussel, Dreissena polymorpha: A Resource for Invasive Species Research.</title>
        <authorList>
            <person name="McCartney M.A."/>
            <person name="Auch B."/>
            <person name="Kono T."/>
            <person name="Mallez S."/>
            <person name="Zhang Y."/>
            <person name="Obille A."/>
            <person name="Becker A."/>
            <person name="Abrahante J.E."/>
            <person name="Garbe J."/>
            <person name="Badalamenti J.P."/>
            <person name="Herman A."/>
            <person name="Mangelson H."/>
            <person name="Liachko I."/>
            <person name="Sullivan S."/>
            <person name="Sone E.D."/>
            <person name="Koren S."/>
            <person name="Silverstein K.A.T."/>
            <person name="Beckman K.B."/>
            <person name="Gohl D.M."/>
        </authorList>
    </citation>
    <scope>NUCLEOTIDE SEQUENCE</scope>
    <source>
        <strain evidence="11">Duluth1</strain>
        <tissue evidence="11">Whole animal</tissue>
    </source>
</reference>
<evidence type="ECO:0000259" key="10">
    <source>
        <dbReference type="Pfam" id="PF07885"/>
    </source>
</evidence>
<dbReference type="Gene3D" id="1.10.287.70">
    <property type="match status" value="1"/>
</dbReference>
<proteinExistence type="predicted"/>
<feature type="domain" description="Potassium channel" evidence="10">
    <location>
        <begin position="7"/>
        <end position="46"/>
    </location>
</feature>
<protein>
    <recommendedName>
        <fullName evidence="10">Potassium channel domain-containing protein</fullName>
    </recommendedName>
</protein>
<evidence type="ECO:0000256" key="2">
    <source>
        <dbReference type="ARBA" id="ARBA00022448"/>
    </source>
</evidence>
<keyword evidence="5" id="KW-0406">Ion transport</keyword>
<reference evidence="11" key="2">
    <citation type="submission" date="2020-11" db="EMBL/GenBank/DDBJ databases">
        <authorList>
            <person name="McCartney M.A."/>
            <person name="Auch B."/>
            <person name="Kono T."/>
            <person name="Mallez S."/>
            <person name="Becker A."/>
            <person name="Gohl D.M."/>
            <person name="Silverstein K.A.T."/>
            <person name="Koren S."/>
            <person name="Bechman K.B."/>
            <person name="Herman A."/>
            <person name="Abrahante J.E."/>
            <person name="Garbe J."/>
        </authorList>
    </citation>
    <scope>NUCLEOTIDE SEQUENCE</scope>
    <source>
        <strain evidence="11">Duluth1</strain>
        <tissue evidence="11">Whole animal</tissue>
    </source>
</reference>
<dbReference type="PANTHER" id="PTHR11003">
    <property type="entry name" value="POTASSIUM CHANNEL, SUBFAMILY K"/>
    <property type="match status" value="1"/>
</dbReference>
<feature type="region of interest" description="Disordered" evidence="8">
    <location>
        <begin position="99"/>
        <end position="132"/>
    </location>
</feature>
<dbReference type="Proteomes" id="UP000828390">
    <property type="component" value="Unassembled WGS sequence"/>
</dbReference>
<evidence type="ECO:0000256" key="6">
    <source>
        <dbReference type="ARBA" id="ARBA00023136"/>
    </source>
</evidence>
<evidence type="ECO:0000256" key="8">
    <source>
        <dbReference type="SAM" id="MobiDB-lite"/>
    </source>
</evidence>
<feature type="transmembrane region" description="Helical" evidence="9">
    <location>
        <begin position="20"/>
        <end position="41"/>
    </location>
</feature>
<dbReference type="InterPro" id="IPR013099">
    <property type="entry name" value="K_chnl_dom"/>
</dbReference>
<evidence type="ECO:0000313" key="12">
    <source>
        <dbReference type="Proteomes" id="UP000828390"/>
    </source>
</evidence>
<keyword evidence="7" id="KW-0407">Ion channel</keyword>
<dbReference type="PANTHER" id="PTHR11003:SF334">
    <property type="entry name" value="FI03418P"/>
    <property type="match status" value="1"/>
</dbReference>
<comment type="caution">
    <text evidence="11">The sequence shown here is derived from an EMBL/GenBank/DDBJ whole genome shotgun (WGS) entry which is preliminary data.</text>
</comment>
<accession>A0A9D4MV19</accession>
<sequence length="174" mass="20125">MVLCMLLGYGHIAPKTFEGHLVTIFYAMIGIPMTLLCLSNMGEILSDCFRLLYKHLCQLLTWMCCPPEDSFTKRRSTTPSKMAQSRSGSTVQTFELNPLKVRPDEGDSNTLKVARPIQPMTRKHRRQNNPKVEVDHLVRQAVKQKVKLISLLKTTTENRKRKRLKLNRFAHRFL</sequence>
<dbReference type="Pfam" id="PF07885">
    <property type="entry name" value="Ion_trans_2"/>
    <property type="match status" value="1"/>
</dbReference>
<evidence type="ECO:0000256" key="3">
    <source>
        <dbReference type="ARBA" id="ARBA00022692"/>
    </source>
</evidence>
<evidence type="ECO:0000256" key="1">
    <source>
        <dbReference type="ARBA" id="ARBA00004141"/>
    </source>
</evidence>